<dbReference type="RefSeq" id="WP_264714292.1">
    <property type="nucleotide sequence ID" value="NZ_JAPDNT010000009.1"/>
</dbReference>
<keyword evidence="4" id="KW-1185">Reference proteome</keyword>
<dbReference type="EMBL" id="JAPDNT010000009">
    <property type="protein sequence ID" value="MCW3475578.1"/>
    <property type="molecule type" value="Genomic_DNA"/>
</dbReference>
<evidence type="ECO:0000313" key="4">
    <source>
        <dbReference type="Proteomes" id="UP001165679"/>
    </source>
</evidence>
<dbReference type="InterPro" id="IPR055170">
    <property type="entry name" value="GFO_IDH_MocA-like_dom"/>
</dbReference>
<accession>A0AA42CE30</accession>
<dbReference type="AlphaFoldDB" id="A0AA42CE30"/>
<reference evidence="3" key="1">
    <citation type="submission" date="2022-09" db="EMBL/GenBank/DDBJ databases">
        <title>Rhodovastum sp. nov. RN2-1 isolated from soil in Seongnam, South Korea.</title>
        <authorList>
            <person name="Le N.T."/>
        </authorList>
    </citation>
    <scope>NUCLEOTIDE SEQUENCE</scope>
    <source>
        <strain evidence="3">RN2-1</strain>
    </source>
</reference>
<dbReference type="Gene3D" id="3.30.360.10">
    <property type="entry name" value="Dihydrodipicolinate Reductase, domain 2"/>
    <property type="match status" value="1"/>
</dbReference>
<comment type="caution">
    <text evidence="3">The sequence shown here is derived from an EMBL/GenBank/DDBJ whole genome shotgun (WGS) entry which is preliminary data.</text>
</comment>
<dbReference type="GO" id="GO:0000166">
    <property type="term" value="F:nucleotide binding"/>
    <property type="evidence" value="ECO:0007669"/>
    <property type="project" value="InterPro"/>
</dbReference>
<sequence length="311" mass="32170">MTVFRLGLVGAGRMGRTHLRALASSDAVRVVAVAEPSAETRAALDAPGLVVHPHVDAMLRAGGLDGALVAVPSTLHLSAVARLAEAGLPILCEKPCGLTAAQAQHAADLAAARAIPLQVAYWRRFVPSLQRLRARIMAGELGALYHVACHQWDASPPPPAFRTGSGGIFIDMGVHEFDQIRWLTGQEITRLHASAATVSADPPVPGDAESAQALCDLSGGSTALVSLGRRFPAGDICRVEVFGTQDAAECRFLWPPDADAVFHDALRRQAEGFAAWVGGGPAQGASAADAVAALAAAERAWITPAATPAAG</sequence>
<dbReference type="Gene3D" id="3.40.50.720">
    <property type="entry name" value="NAD(P)-binding Rossmann-like Domain"/>
    <property type="match status" value="1"/>
</dbReference>
<dbReference type="Pfam" id="PF01408">
    <property type="entry name" value="GFO_IDH_MocA"/>
    <property type="match status" value="1"/>
</dbReference>
<gene>
    <name evidence="3" type="ORF">OL599_13420</name>
</gene>
<evidence type="ECO:0000313" key="3">
    <source>
        <dbReference type="EMBL" id="MCW3475578.1"/>
    </source>
</evidence>
<protein>
    <submittedName>
        <fullName evidence="3">Gfo/Idh/MocA family oxidoreductase</fullName>
    </submittedName>
</protein>
<feature type="domain" description="Gfo/Idh/MocA-like oxidoreductase N-terminal" evidence="1">
    <location>
        <begin position="4"/>
        <end position="120"/>
    </location>
</feature>
<feature type="domain" description="GFO/IDH/MocA-like oxidoreductase" evidence="2">
    <location>
        <begin position="130"/>
        <end position="246"/>
    </location>
</feature>
<dbReference type="InterPro" id="IPR000683">
    <property type="entry name" value="Gfo/Idh/MocA-like_OxRdtase_N"/>
</dbReference>
<reference evidence="3" key="2">
    <citation type="submission" date="2022-10" db="EMBL/GenBank/DDBJ databases">
        <authorList>
            <person name="Trinh H.N."/>
        </authorList>
    </citation>
    <scope>NUCLEOTIDE SEQUENCE</scope>
    <source>
        <strain evidence="3">RN2-1</strain>
    </source>
</reference>
<evidence type="ECO:0000259" key="1">
    <source>
        <dbReference type="Pfam" id="PF01408"/>
    </source>
</evidence>
<name>A0AA42CE30_9PROT</name>
<dbReference type="SUPFAM" id="SSF55347">
    <property type="entry name" value="Glyceraldehyde-3-phosphate dehydrogenase-like, C-terminal domain"/>
    <property type="match status" value="1"/>
</dbReference>
<dbReference type="PANTHER" id="PTHR43377:SF1">
    <property type="entry name" value="BILIVERDIN REDUCTASE A"/>
    <property type="match status" value="1"/>
</dbReference>
<dbReference type="SUPFAM" id="SSF51735">
    <property type="entry name" value="NAD(P)-binding Rossmann-fold domains"/>
    <property type="match status" value="1"/>
</dbReference>
<dbReference type="Proteomes" id="UP001165679">
    <property type="component" value="Unassembled WGS sequence"/>
</dbReference>
<dbReference type="InterPro" id="IPR036291">
    <property type="entry name" value="NAD(P)-bd_dom_sf"/>
</dbReference>
<proteinExistence type="predicted"/>
<dbReference type="PANTHER" id="PTHR43377">
    <property type="entry name" value="BILIVERDIN REDUCTASE A"/>
    <property type="match status" value="1"/>
</dbReference>
<evidence type="ECO:0000259" key="2">
    <source>
        <dbReference type="Pfam" id="PF22725"/>
    </source>
</evidence>
<organism evidence="3 4">
    <name type="scientific">Limobrevibacterium gyesilva</name>
    <dbReference type="NCBI Taxonomy" id="2991712"/>
    <lineage>
        <taxon>Bacteria</taxon>
        <taxon>Pseudomonadati</taxon>
        <taxon>Pseudomonadota</taxon>
        <taxon>Alphaproteobacteria</taxon>
        <taxon>Acetobacterales</taxon>
        <taxon>Acetobacteraceae</taxon>
        <taxon>Limobrevibacterium</taxon>
    </lineage>
</organism>
<dbReference type="InterPro" id="IPR051450">
    <property type="entry name" value="Gfo/Idh/MocA_Oxidoreductases"/>
</dbReference>
<dbReference type="Pfam" id="PF22725">
    <property type="entry name" value="GFO_IDH_MocA_C3"/>
    <property type="match status" value="1"/>
</dbReference>